<sequence>MAVDVLTEVVIDRPLRVVADYVADPANAPEWYTNIESVEWRTGPPVAVGSRLDFVAHFLGRRIAYTYEIAEFVEHERLVMRTAQGPFPMETSYRWSAPDTRSTHMTLRNRGEPSGFAGIAAPLMSAAIRRANQKDLNRLRTLLEFR</sequence>
<protein>
    <submittedName>
        <fullName evidence="1">ATPase</fullName>
    </submittedName>
</protein>
<dbReference type="CDD" id="cd08865">
    <property type="entry name" value="SRPBCC_10"/>
    <property type="match status" value="1"/>
</dbReference>
<keyword evidence="2" id="KW-1185">Reference proteome</keyword>
<dbReference type="InterPro" id="IPR023393">
    <property type="entry name" value="START-like_dom_sf"/>
</dbReference>
<name>A0A4R4WYI8_9ACTN</name>
<dbReference type="SUPFAM" id="SSF55961">
    <property type="entry name" value="Bet v1-like"/>
    <property type="match status" value="1"/>
</dbReference>
<dbReference type="OrthoDB" id="2898773at2"/>
<dbReference type="Pfam" id="PF10604">
    <property type="entry name" value="Polyketide_cyc2"/>
    <property type="match status" value="1"/>
</dbReference>
<organism evidence="1 2">
    <name type="scientific">Kribbella turkmenica</name>
    <dbReference type="NCBI Taxonomy" id="2530375"/>
    <lineage>
        <taxon>Bacteria</taxon>
        <taxon>Bacillati</taxon>
        <taxon>Actinomycetota</taxon>
        <taxon>Actinomycetes</taxon>
        <taxon>Propionibacteriales</taxon>
        <taxon>Kribbellaceae</taxon>
        <taxon>Kribbella</taxon>
    </lineage>
</organism>
<accession>A0A4R4WYI8</accession>
<evidence type="ECO:0000313" key="1">
    <source>
        <dbReference type="EMBL" id="TDD22914.1"/>
    </source>
</evidence>
<evidence type="ECO:0000313" key="2">
    <source>
        <dbReference type="Proteomes" id="UP000295172"/>
    </source>
</evidence>
<dbReference type="EMBL" id="SMKR01000077">
    <property type="protein sequence ID" value="TDD22914.1"/>
    <property type="molecule type" value="Genomic_DNA"/>
</dbReference>
<dbReference type="RefSeq" id="WP_132321797.1">
    <property type="nucleotide sequence ID" value="NZ_SMKR01000077.1"/>
</dbReference>
<dbReference type="AlphaFoldDB" id="A0A4R4WYI8"/>
<proteinExistence type="predicted"/>
<comment type="caution">
    <text evidence="1">The sequence shown here is derived from an EMBL/GenBank/DDBJ whole genome shotgun (WGS) entry which is preliminary data.</text>
</comment>
<dbReference type="Gene3D" id="3.30.530.20">
    <property type="match status" value="1"/>
</dbReference>
<reference evidence="1 2" key="1">
    <citation type="submission" date="2019-02" db="EMBL/GenBank/DDBJ databases">
        <title>Draft genome sequences of novel Actinobacteria.</title>
        <authorList>
            <person name="Sahin N."/>
            <person name="Ay H."/>
            <person name="Saygin H."/>
        </authorList>
    </citation>
    <scope>NUCLEOTIDE SEQUENCE [LARGE SCALE GENOMIC DNA]</scope>
    <source>
        <strain evidence="1 2">16K104</strain>
    </source>
</reference>
<gene>
    <name evidence="1" type="ORF">E1218_18540</name>
</gene>
<dbReference type="Proteomes" id="UP000295172">
    <property type="component" value="Unassembled WGS sequence"/>
</dbReference>
<dbReference type="InterPro" id="IPR019587">
    <property type="entry name" value="Polyketide_cyclase/dehydratase"/>
</dbReference>